<proteinExistence type="predicted"/>
<evidence type="ECO:0000313" key="2">
    <source>
        <dbReference type="Proteomes" id="UP001623330"/>
    </source>
</evidence>
<gene>
    <name evidence="1" type="ORF">RNJ44_04352</name>
</gene>
<accession>A0ABR4NUN0</accession>
<protein>
    <submittedName>
        <fullName evidence="1">Uncharacterized protein</fullName>
    </submittedName>
</protein>
<name>A0ABR4NUN0_9SACH</name>
<keyword evidence="2" id="KW-1185">Reference proteome</keyword>
<organism evidence="1 2">
    <name type="scientific">Nakaseomyces bracarensis</name>
    <dbReference type="NCBI Taxonomy" id="273131"/>
    <lineage>
        <taxon>Eukaryota</taxon>
        <taxon>Fungi</taxon>
        <taxon>Dikarya</taxon>
        <taxon>Ascomycota</taxon>
        <taxon>Saccharomycotina</taxon>
        <taxon>Saccharomycetes</taxon>
        <taxon>Saccharomycetales</taxon>
        <taxon>Saccharomycetaceae</taxon>
        <taxon>Nakaseomyces</taxon>
    </lineage>
</organism>
<reference evidence="1 2" key="1">
    <citation type="submission" date="2024-05" db="EMBL/GenBank/DDBJ databases">
        <title>Long read based assembly of the Candida bracarensis genome reveals expanded adhesin content.</title>
        <authorList>
            <person name="Marcet-Houben M."/>
            <person name="Ksiezopolska E."/>
            <person name="Gabaldon T."/>
        </authorList>
    </citation>
    <scope>NUCLEOTIDE SEQUENCE [LARGE SCALE GENOMIC DNA]</scope>
    <source>
        <strain evidence="1 2">CBM6</strain>
    </source>
</reference>
<comment type="caution">
    <text evidence="1">The sequence shown here is derived from an EMBL/GenBank/DDBJ whole genome shotgun (WGS) entry which is preliminary data.</text>
</comment>
<dbReference type="Proteomes" id="UP001623330">
    <property type="component" value="Unassembled WGS sequence"/>
</dbReference>
<evidence type="ECO:0000313" key="1">
    <source>
        <dbReference type="EMBL" id="KAL3232436.1"/>
    </source>
</evidence>
<dbReference type="EMBL" id="JBEVYD010000005">
    <property type="protein sequence ID" value="KAL3232436.1"/>
    <property type="molecule type" value="Genomic_DNA"/>
</dbReference>
<sequence>MSSVDKVCPRCGEKLYRYMIQMKHAVVMCSNEQCPYPFNEPQGVEGNLVYVDGTDLLEAAHASSLNDQENKNKNKN</sequence>